<reference evidence="1 2" key="1">
    <citation type="journal article" date="2006" name="Science">
        <title>The genome of black cottonwood, Populus trichocarpa (Torr. &amp; Gray).</title>
        <authorList>
            <person name="Tuskan G.A."/>
            <person name="Difazio S."/>
            <person name="Jansson S."/>
            <person name="Bohlmann J."/>
            <person name="Grigoriev I."/>
            <person name="Hellsten U."/>
            <person name="Putnam N."/>
            <person name="Ralph S."/>
            <person name="Rombauts S."/>
            <person name="Salamov A."/>
            <person name="Schein J."/>
            <person name="Sterck L."/>
            <person name="Aerts A."/>
            <person name="Bhalerao R.R."/>
            <person name="Bhalerao R.P."/>
            <person name="Blaudez D."/>
            <person name="Boerjan W."/>
            <person name="Brun A."/>
            <person name="Brunner A."/>
            <person name="Busov V."/>
            <person name="Campbell M."/>
            <person name="Carlson J."/>
            <person name="Chalot M."/>
            <person name="Chapman J."/>
            <person name="Chen G.L."/>
            <person name="Cooper D."/>
            <person name="Coutinho P.M."/>
            <person name="Couturier J."/>
            <person name="Covert S."/>
            <person name="Cronk Q."/>
            <person name="Cunningham R."/>
            <person name="Davis J."/>
            <person name="Degroeve S."/>
            <person name="Dejardin A."/>
            <person name="Depamphilis C."/>
            <person name="Detter J."/>
            <person name="Dirks B."/>
            <person name="Dubchak I."/>
            <person name="Duplessis S."/>
            <person name="Ehlting J."/>
            <person name="Ellis B."/>
            <person name="Gendler K."/>
            <person name="Goodstein D."/>
            <person name="Gribskov M."/>
            <person name="Grimwood J."/>
            <person name="Groover A."/>
            <person name="Gunter L."/>
            <person name="Hamberger B."/>
            <person name="Heinze B."/>
            <person name="Helariutta Y."/>
            <person name="Henrissat B."/>
            <person name="Holligan D."/>
            <person name="Holt R."/>
            <person name="Huang W."/>
            <person name="Islam-Faridi N."/>
            <person name="Jones S."/>
            <person name="Jones-Rhoades M."/>
            <person name="Jorgensen R."/>
            <person name="Joshi C."/>
            <person name="Kangasjarvi J."/>
            <person name="Karlsson J."/>
            <person name="Kelleher C."/>
            <person name="Kirkpatrick R."/>
            <person name="Kirst M."/>
            <person name="Kohler A."/>
            <person name="Kalluri U."/>
            <person name="Larimer F."/>
            <person name="Leebens-Mack J."/>
            <person name="Leple J.C."/>
            <person name="Locascio P."/>
            <person name="Lou Y."/>
            <person name="Lucas S."/>
            <person name="Martin F."/>
            <person name="Montanini B."/>
            <person name="Napoli C."/>
            <person name="Nelson D.R."/>
            <person name="Nelson C."/>
            <person name="Nieminen K."/>
            <person name="Nilsson O."/>
            <person name="Pereda V."/>
            <person name="Peter G."/>
            <person name="Philippe R."/>
            <person name="Pilate G."/>
            <person name="Poliakov A."/>
            <person name="Razumovskaya J."/>
            <person name="Richardson P."/>
            <person name="Rinaldi C."/>
            <person name="Ritland K."/>
            <person name="Rouze P."/>
            <person name="Ryaboy D."/>
            <person name="Schmutz J."/>
            <person name="Schrader J."/>
            <person name="Segerman B."/>
            <person name="Shin H."/>
            <person name="Siddiqui A."/>
            <person name="Sterky F."/>
            <person name="Terry A."/>
            <person name="Tsai C.J."/>
            <person name="Uberbacher E."/>
            <person name="Unneberg P."/>
            <person name="Vahala J."/>
            <person name="Wall K."/>
            <person name="Wessler S."/>
            <person name="Yang G."/>
            <person name="Yin T."/>
            <person name="Douglas C."/>
            <person name="Marra M."/>
            <person name="Sandberg G."/>
            <person name="Van de Peer Y."/>
            <person name="Rokhsar D."/>
        </authorList>
    </citation>
    <scope>NUCLEOTIDE SEQUENCE [LARGE SCALE GENOMIC DNA]</scope>
    <source>
        <strain evidence="2">cv. Nisqually</strain>
    </source>
</reference>
<evidence type="ECO:0000313" key="1">
    <source>
        <dbReference type="EMBL" id="PNT49535.1"/>
    </source>
</evidence>
<keyword evidence="2" id="KW-1185">Reference proteome</keyword>
<evidence type="ECO:0000313" key="2">
    <source>
        <dbReference type="Proteomes" id="UP000006729"/>
    </source>
</evidence>
<proteinExistence type="predicted"/>
<organism evidence="1 2">
    <name type="scientific">Populus trichocarpa</name>
    <name type="common">Western balsam poplar</name>
    <name type="synonym">Populus balsamifera subsp. trichocarpa</name>
    <dbReference type="NCBI Taxonomy" id="3694"/>
    <lineage>
        <taxon>Eukaryota</taxon>
        <taxon>Viridiplantae</taxon>
        <taxon>Streptophyta</taxon>
        <taxon>Embryophyta</taxon>
        <taxon>Tracheophyta</taxon>
        <taxon>Spermatophyta</taxon>
        <taxon>Magnoliopsida</taxon>
        <taxon>eudicotyledons</taxon>
        <taxon>Gunneridae</taxon>
        <taxon>Pentapetalae</taxon>
        <taxon>rosids</taxon>
        <taxon>fabids</taxon>
        <taxon>Malpighiales</taxon>
        <taxon>Salicaceae</taxon>
        <taxon>Saliceae</taxon>
        <taxon>Populus</taxon>
    </lineage>
</organism>
<dbReference type="InParanoid" id="A0A2K2BID2"/>
<name>A0A2K2BID2_POPTR</name>
<dbReference type="Proteomes" id="UP000006729">
    <property type="component" value="Chromosome 2"/>
</dbReference>
<gene>
    <name evidence="1" type="ORF">POPTR_002G135800</name>
</gene>
<protein>
    <submittedName>
        <fullName evidence="1">Uncharacterized protein</fullName>
    </submittedName>
</protein>
<dbReference type="AlphaFoldDB" id="A0A2K2BID2"/>
<sequence length="76" mass="8632">MMAYSAHHMHSTRREICKGLTPKLVGIVKVARKQAFSSTNQLFQHINLTDSTCCLPEIQGGFDLHANRKKLQKQTH</sequence>
<dbReference type="EMBL" id="CM009291">
    <property type="protein sequence ID" value="PNT49535.1"/>
    <property type="molecule type" value="Genomic_DNA"/>
</dbReference>
<accession>A0A2K2BID2</accession>